<proteinExistence type="predicted"/>
<reference evidence="1 2" key="1">
    <citation type="journal article" date="2012" name="Appl. Environ. Microbiol.">
        <title>Genome Sequence of Thermotolerant Bacillus methanolicus: Features and Regulation Related to Methylotrophy and Production of L-Lysine and L-Glutamate from Methanol.</title>
        <authorList>
            <person name="Heggeset T.M."/>
            <person name="Krog A."/>
            <person name="Balzer S."/>
            <person name="Wentzel A."/>
            <person name="Ellingsen T.E."/>
            <person name="Brautaset T."/>
        </authorList>
    </citation>
    <scope>NUCLEOTIDE SEQUENCE [LARGE SCALE GENOMIC DNA]</scope>
    <source>
        <strain evidence="1 2">PB1</strain>
    </source>
</reference>
<organism evidence="1 2">
    <name type="scientific">Bacillus methanolicus PB1</name>
    <dbReference type="NCBI Taxonomy" id="997296"/>
    <lineage>
        <taxon>Bacteria</taxon>
        <taxon>Bacillati</taxon>
        <taxon>Bacillota</taxon>
        <taxon>Bacilli</taxon>
        <taxon>Bacillales</taxon>
        <taxon>Bacillaceae</taxon>
        <taxon>Bacillus</taxon>
    </lineage>
</organism>
<dbReference type="Proteomes" id="UP000010523">
    <property type="component" value="Unassembled WGS sequence"/>
</dbReference>
<comment type="caution">
    <text evidence="1">The sequence shown here is derived from an EMBL/GenBank/DDBJ whole genome shotgun (WGS) entry which is preliminary data.</text>
</comment>
<dbReference type="OrthoDB" id="1758052at2"/>
<dbReference type="Pfam" id="PF06854">
    <property type="entry name" value="Phage_Gp15"/>
    <property type="match status" value="1"/>
</dbReference>
<dbReference type="InterPro" id="IPR009660">
    <property type="entry name" value="Phage_A500_Gp15"/>
</dbReference>
<name>I3DXY8_BACMT</name>
<sequence>MSFTLTSTFDDDCFEYEGKVFHVDMAFDNILRLFEMFDDDSLLEWEKILWALEILIIEYDELREIPFDEQFELFKFLMKEYLEIDLEKPAEEQKKIMDYKKDAELIYASFFAVYKIDLFKLHGKLHWKKFQALLTHLDDNSPFKQAIGYRTMKVPTAKEASKEYIQHVRKMKQLYALEDEQRNVDAVFDALVQTFKAGAKVVKQDG</sequence>
<dbReference type="eggNOG" id="ENOG5032W81">
    <property type="taxonomic scope" value="Bacteria"/>
</dbReference>
<dbReference type="PATRIC" id="fig|997296.3.peg.3406"/>
<dbReference type="RefSeq" id="WP_004438499.1">
    <property type="nucleotide sequence ID" value="NZ_AFEU01000003.1"/>
</dbReference>
<accession>I3DXY8</accession>
<dbReference type="STRING" id="997296.PB1_16169"/>
<dbReference type="AlphaFoldDB" id="I3DXY8"/>
<evidence type="ECO:0000313" key="1">
    <source>
        <dbReference type="EMBL" id="EIJ79109.1"/>
    </source>
</evidence>
<dbReference type="EMBL" id="AFEU01000003">
    <property type="protein sequence ID" value="EIJ79109.1"/>
    <property type="molecule type" value="Genomic_DNA"/>
</dbReference>
<evidence type="ECO:0000313" key="2">
    <source>
        <dbReference type="Proteomes" id="UP000010523"/>
    </source>
</evidence>
<protein>
    <submittedName>
        <fullName evidence="1">Phage Gp15 protein</fullName>
    </submittedName>
</protein>
<keyword evidence="2" id="KW-1185">Reference proteome</keyword>
<gene>
    <name evidence="1" type="ORF">PB1_16169</name>
</gene>